<dbReference type="RefSeq" id="WP_326834088.1">
    <property type="nucleotide sequence ID" value="NZ_CP142149.1"/>
</dbReference>
<keyword evidence="2" id="KW-1185">Reference proteome</keyword>
<protein>
    <submittedName>
        <fullName evidence="1">NmrA family NAD(P)-binding protein</fullName>
    </submittedName>
</protein>
<evidence type="ECO:0000313" key="2">
    <source>
        <dbReference type="Proteomes" id="UP001330812"/>
    </source>
</evidence>
<accession>A0ABZ1IAQ5</accession>
<reference evidence="1 2" key="1">
    <citation type="journal article" date="2015" name="Int. J. Syst. Evol. Microbiol.">
        <title>Amycolatopsis rhabdoformis sp. nov., an actinomycete isolated from a tropical forest soil.</title>
        <authorList>
            <person name="Souza W.R."/>
            <person name="Silva R.E."/>
            <person name="Goodfellow M."/>
            <person name="Busarakam K."/>
            <person name="Figueiro F.S."/>
            <person name="Ferreira D."/>
            <person name="Rodrigues-Filho E."/>
            <person name="Moraes L.A.B."/>
            <person name="Zucchi T.D."/>
        </authorList>
    </citation>
    <scope>NUCLEOTIDE SEQUENCE [LARGE SCALE GENOMIC DNA]</scope>
    <source>
        <strain evidence="1 2">NCIMB 14900</strain>
    </source>
</reference>
<dbReference type="Proteomes" id="UP001330812">
    <property type="component" value="Chromosome"/>
</dbReference>
<dbReference type="EMBL" id="CP142149">
    <property type="protein sequence ID" value="WSE31282.1"/>
    <property type="molecule type" value="Genomic_DNA"/>
</dbReference>
<name>A0ABZ1IAQ5_9PSEU</name>
<sequence>MTRVLIVGGYGLVGGWVARHLRAAGHDVDLVLGGRSPEAGRELAGEVGAELVRFDLDDAAGSLAAAGEVDLVISMMQDPHDDLLVAALRAGTAHLGIVRKMDNVGPTALLAAALARKPALLLGHWQAGATTYAALTAAREFERVDTIELAALFDPADAVGAMTSNDRGAFFVPGLARREGRWEHLAVEAANRRSVSRAGLPAFEAQPMGVLDVAGLAAVTGAPNVRFDLGEGTSRGTASGDRASHEIYADLTGLGTDGAAHRVRTTVSDPFGQAHLTAAGVVIGTERLLGLSGEEPLAAGLHLPERVVDAEHAVSRLRDFGVTVEREPRA</sequence>
<gene>
    <name evidence="1" type="ORF">VSH64_04040</name>
</gene>
<dbReference type="SUPFAM" id="SSF51735">
    <property type="entry name" value="NAD(P)-binding Rossmann-fold domains"/>
    <property type="match status" value="1"/>
</dbReference>
<proteinExistence type="predicted"/>
<evidence type="ECO:0000313" key="1">
    <source>
        <dbReference type="EMBL" id="WSE31282.1"/>
    </source>
</evidence>
<organism evidence="1 2">
    <name type="scientific">Amycolatopsis rhabdoformis</name>
    <dbReference type="NCBI Taxonomy" id="1448059"/>
    <lineage>
        <taxon>Bacteria</taxon>
        <taxon>Bacillati</taxon>
        <taxon>Actinomycetota</taxon>
        <taxon>Actinomycetes</taxon>
        <taxon>Pseudonocardiales</taxon>
        <taxon>Pseudonocardiaceae</taxon>
        <taxon>Amycolatopsis</taxon>
    </lineage>
</organism>
<dbReference type="Gene3D" id="3.40.50.720">
    <property type="entry name" value="NAD(P)-binding Rossmann-like Domain"/>
    <property type="match status" value="1"/>
</dbReference>
<dbReference type="InterPro" id="IPR036291">
    <property type="entry name" value="NAD(P)-bd_dom_sf"/>
</dbReference>